<dbReference type="InterPro" id="IPR008972">
    <property type="entry name" value="Cupredoxin"/>
</dbReference>
<evidence type="ECO:0000256" key="2">
    <source>
        <dbReference type="ARBA" id="ARBA00007866"/>
    </source>
</evidence>
<name>A0A7R6VYM3_CARRU</name>
<dbReference type="GO" id="GO:0042773">
    <property type="term" value="P:ATP synthesis coupled electron transport"/>
    <property type="evidence" value="ECO:0007669"/>
    <property type="project" value="TreeGrafter"/>
</dbReference>
<keyword evidence="3" id="KW-0813">Transport</keyword>
<dbReference type="Gene3D" id="2.60.40.420">
    <property type="entry name" value="Cupredoxins - blue copper proteins"/>
    <property type="match status" value="1"/>
</dbReference>
<evidence type="ECO:0000256" key="3">
    <source>
        <dbReference type="ARBA" id="ARBA00022448"/>
    </source>
</evidence>
<gene>
    <name evidence="12" type="primary">cyoA</name>
    <name evidence="12" type="ORF">CRDco_1820</name>
</gene>
<dbReference type="GO" id="GO:0005507">
    <property type="term" value="F:copper ion binding"/>
    <property type="evidence" value="ECO:0007669"/>
    <property type="project" value="InterPro"/>
</dbReference>
<dbReference type="SUPFAM" id="SSF81464">
    <property type="entry name" value="Cytochrome c oxidase subunit II-like, transmembrane region"/>
    <property type="match status" value="1"/>
</dbReference>
<dbReference type="GO" id="GO:0004129">
    <property type="term" value="F:cytochrome-c oxidase activity"/>
    <property type="evidence" value="ECO:0007669"/>
    <property type="project" value="InterPro"/>
</dbReference>
<dbReference type="PANTHER" id="PTHR22888:SF18">
    <property type="entry name" value="CYTOCHROME BO(3) UBIQUINOL OXIDASE SUBUNIT 2"/>
    <property type="match status" value="1"/>
</dbReference>
<evidence type="ECO:0000313" key="13">
    <source>
        <dbReference type="Proteomes" id="UP000595596"/>
    </source>
</evidence>
<dbReference type="PANTHER" id="PTHR22888">
    <property type="entry name" value="CYTOCHROME C OXIDASE, SUBUNIT II"/>
    <property type="match status" value="1"/>
</dbReference>
<feature type="transmembrane region" description="Helical" evidence="9">
    <location>
        <begin position="20"/>
        <end position="41"/>
    </location>
</feature>
<keyword evidence="6" id="KW-0249">Electron transport</keyword>
<reference evidence="12 13" key="1">
    <citation type="journal article" date="2020" name="Genome Biol. Evol.">
        <title>Comparative Genomics Underlines Multiple Roles of Profftella, an Obligate Symbiont of Psyllids: Providing Toxins, Vitamins, and Carotenoids.</title>
        <authorList>
            <person name="Nakabachi A."/>
            <person name="Piel J."/>
            <person name="Malenovsky I."/>
            <person name="Hirose Y."/>
        </authorList>
    </citation>
    <scope>NUCLEOTIDE SEQUENCE [LARGE SCALE GENOMIC DNA]</scope>
    <source>
        <strain evidence="12 13">Dco</strain>
    </source>
</reference>
<keyword evidence="5 9" id="KW-0812">Transmembrane</keyword>
<comment type="similarity">
    <text evidence="2">Belongs to the cytochrome c oxidase subunit 2 family.</text>
</comment>
<evidence type="ECO:0000256" key="4">
    <source>
        <dbReference type="ARBA" id="ARBA00022660"/>
    </source>
</evidence>
<evidence type="ECO:0000256" key="6">
    <source>
        <dbReference type="ARBA" id="ARBA00022982"/>
    </source>
</evidence>
<evidence type="ECO:0000256" key="7">
    <source>
        <dbReference type="ARBA" id="ARBA00022989"/>
    </source>
</evidence>
<dbReference type="Proteomes" id="UP000595596">
    <property type="component" value="Chromosome"/>
</dbReference>
<dbReference type="GO" id="GO:0016020">
    <property type="term" value="C:membrane"/>
    <property type="evidence" value="ECO:0007669"/>
    <property type="project" value="UniProtKB-SubCell"/>
</dbReference>
<dbReference type="InterPro" id="IPR036257">
    <property type="entry name" value="Cyt_c_oxidase_su2_TM_sf"/>
</dbReference>
<evidence type="ECO:0000256" key="5">
    <source>
        <dbReference type="ARBA" id="ARBA00022692"/>
    </source>
</evidence>
<dbReference type="RefSeq" id="WP_201329497.1">
    <property type="nucleotide sequence ID" value="NZ_AP023214.1"/>
</dbReference>
<dbReference type="PROSITE" id="PS50857">
    <property type="entry name" value="COX2_CUA"/>
    <property type="match status" value="1"/>
</dbReference>
<keyword evidence="8 9" id="KW-0472">Membrane</keyword>
<dbReference type="PROSITE" id="PS50999">
    <property type="entry name" value="COX2_TM"/>
    <property type="match status" value="1"/>
</dbReference>
<evidence type="ECO:0000259" key="10">
    <source>
        <dbReference type="PROSITE" id="PS50857"/>
    </source>
</evidence>
<keyword evidence="13" id="KW-1185">Reference proteome</keyword>
<dbReference type="InterPro" id="IPR011759">
    <property type="entry name" value="Cyt_c_oxidase_su2_TM_dom"/>
</dbReference>
<keyword evidence="4" id="KW-0679">Respiratory chain</keyword>
<feature type="domain" description="Cytochrome oxidase subunit II copper A binding" evidence="10">
    <location>
        <begin position="99"/>
        <end position="211"/>
    </location>
</feature>
<dbReference type="InterPro" id="IPR045187">
    <property type="entry name" value="CcO_II"/>
</dbReference>
<keyword evidence="7 9" id="KW-1133">Transmembrane helix</keyword>
<accession>A0A7R6VYM3</accession>
<dbReference type="SUPFAM" id="SSF49503">
    <property type="entry name" value="Cupredoxins"/>
    <property type="match status" value="1"/>
</dbReference>
<protein>
    <submittedName>
        <fullName evidence="12">Cytochrome o ubiquinol oxidase subunit II</fullName>
    </submittedName>
</protein>
<evidence type="ECO:0000313" key="12">
    <source>
        <dbReference type="EMBL" id="BCG49409.1"/>
    </source>
</evidence>
<dbReference type="EMBL" id="AP023214">
    <property type="protein sequence ID" value="BCG49409.1"/>
    <property type="molecule type" value="Genomic_DNA"/>
</dbReference>
<comment type="subcellular location">
    <subcellularLocation>
        <location evidence="1">Membrane</location>
        <topology evidence="1">Multi-pass membrane protein</topology>
    </subcellularLocation>
</comment>
<evidence type="ECO:0000256" key="8">
    <source>
        <dbReference type="ARBA" id="ARBA00023136"/>
    </source>
</evidence>
<organism evidence="12 13">
    <name type="scientific">Candidatus Carsonella ruddii</name>
    <name type="common">Diaphorina cf. continua</name>
    <dbReference type="NCBI Taxonomy" id="2661587"/>
    <lineage>
        <taxon>Bacteria</taxon>
        <taxon>Pseudomonadati</taxon>
        <taxon>Pseudomonadota</taxon>
        <taxon>Gammaproteobacteria</taxon>
        <taxon>Oceanospirillales</taxon>
        <taxon>Halomonadaceae</taxon>
        <taxon>Zymobacter group</taxon>
        <taxon>Candidatus Carsonella</taxon>
    </lineage>
</organism>
<evidence type="ECO:0000256" key="9">
    <source>
        <dbReference type="SAM" id="Phobius"/>
    </source>
</evidence>
<feature type="domain" description="Cytochrome oxidase subunit II transmembrane region profile" evidence="11">
    <location>
        <begin position="1"/>
        <end position="93"/>
    </location>
</feature>
<dbReference type="InterPro" id="IPR002429">
    <property type="entry name" value="CcO_II-like_C"/>
</dbReference>
<sequence>MINFVKNHFLSLNRILENRLLLNTIYLISIIILFTICLIFFLFDKKNKYYNFYYPFLIDSIFIELVIWTIPTLIILGIAFYSIKSSLLINPLNKIYNNIKPLIVEITSMNWKWMIIYPLQKVVSFNEICLPTLIPINLLLTSNSIMNSLCIPKYGIQFYCMSNCYKTVSLLILKHGFCHGFSNNFSGTGSQFLKISIFSTIKKSFFYWINNIQNFNFLSISDYNKLSKPGVFSHPKFFKIRNNKIFLSIIKK</sequence>
<proteinExistence type="inferred from homology"/>
<evidence type="ECO:0000259" key="11">
    <source>
        <dbReference type="PROSITE" id="PS50999"/>
    </source>
</evidence>
<feature type="transmembrane region" description="Helical" evidence="9">
    <location>
        <begin position="61"/>
        <end position="83"/>
    </location>
</feature>
<dbReference type="AlphaFoldDB" id="A0A7R6VYM3"/>
<evidence type="ECO:0000256" key="1">
    <source>
        <dbReference type="ARBA" id="ARBA00004141"/>
    </source>
</evidence>
<dbReference type="KEGG" id="crr:CRDco_1820"/>